<sequence>MDLLSGAAASIFGESMPPQPPPFWRCRCGSVKVEFSTAPRFCFDCHCQSCVACAEFCMTNIPSGTSALSECGGVKKALFHCGDCTLPPDAHEKLYWIRVTTEGRNYRSATKCCNTLMCTASLPIALRPFNRNGLYNFDGSRYEPAELLRGNCAHAAEPGPAPASADRVFRGGIRLRRSIPEPRADGMPEGMLSCLLHAAAFAPGDGNPAWLPPSPAAFDVTLPKLWDDPE</sequence>
<reference evidence="1 2" key="1">
    <citation type="submission" date="2024-03" db="EMBL/GenBank/DDBJ databases">
        <title>Aureococcus anophagefferens CCMP1851 and Kratosvirus quantuckense: Draft genome of a second virus-susceptible host strain in the model system.</title>
        <authorList>
            <person name="Chase E."/>
            <person name="Truchon A.R."/>
            <person name="Schepens W."/>
            <person name="Wilhelm S.W."/>
        </authorList>
    </citation>
    <scope>NUCLEOTIDE SEQUENCE [LARGE SCALE GENOMIC DNA]</scope>
    <source>
        <strain evidence="1 2">CCMP1851</strain>
    </source>
</reference>
<dbReference type="Proteomes" id="UP001363151">
    <property type="component" value="Unassembled WGS sequence"/>
</dbReference>
<evidence type="ECO:0000313" key="1">
    <source>
        <dbReference type="EMBL" id="KAK7248620.1"/>
    </source>
</evidence>
<evidence type="ECO:0000313" key="2">
    <source>
        <dbReference type="Proteomes" id="UP001363151"/>
    </source>
</evidence>
<name>A0ABR1G648_AURAN</name>
<organism evidence="1 2">
    <name type="scientific">Aureococcus anophagefferens</name>
    <name type="common">Harmful bloom alga</name>
    <dbReference type="NCBI Taxonomy" id="44056"/>
    <lineage>
        <taxon>Eukaryota</taxon>
        <taxon>Sar</taxon>
        <taxon>Stramenopiles</taxon>
        <taxon>Ochrophyta</taxon>
        <taxon>Pelagophyceae</taxon>
        <taxon>Pelagomonadales</taxon>
        <taxon>Pelagomonadaceae</taxon>
        <taxon>Aureococcus</taxon>
    </lineage>
</organism>
<proteinExistence type="predicted"/>
<keyword evidence="2" id="KW-1185">Reference proteome</keyword>
<protein>
    <recommendedName>
        <fullName evidence="3">CENP-V/GFA domain-containing protein</fullName>
    </recommendedName>
</protein>
<comment type="caution">
    <text evidence="1">The sequence shown here is derived from an EMBL/GenBank/DDBJ whole genome shotgun (WGS) entry which is preliminary data.</text>
</comment>
<gene>
    <name evidence="1" type="ORF">SO694_00165043</name>
</gene>
<dbReference type="EMBL" id="JBBJCI010000089">
    <property type="protein sequence ID" value="KAK7248620.1"/>
    <property type="molecule type" value="Genomic_DNA"/>
</dbReference>
<accession>A0ABR1G648</accession>
<evidence type="ECO:0008006" key="3">
    <source>
        <dbReference type="Google" id="ProtNLM"/>
    </source>
</evidence>